<dbReference type="Proteomes" id="UP000501690">
    <property type="component" value="Linkage Group LG9"/>
</dbReference>
<evidence type="ECO:0000313" key="2">
    <source>
        <dbReference type="Proteomes" id="UP000501690"/>
    </source>
</evidence>
<proteinExistence type="predicted"/>
<sequence length="55" mass="6375">MESRGAWRQEWFCQATTVKQQTLKMRSAQRRVILVRQSRTRFSQAVCVGMSLGDA</sequence>
<accession>A0A4D6MY35</accession>
<organism evidence="1 2">
    <name type="scientific">Vigna unguiculata</name>
    <name type="common">Cowpea</name>
    <dbReference type="NCBI Taxonomy" id="3917"/>
    <lineage>
        <taxon>Eukaryota</taxon>
        <taxon>Viridiplantae</taxon>
        <taxon>Streptophyta</taxon>
        <taxon>Embryophyta</taxon>
        <taxon>Tracheophyta</taxon>
        <taxon>Spermatophyta</taxon>
        <taxon>Magnoliopsida</taxon>
        <taxon>eudicotyledons</taxon>
        <taxon>Gunneridae</taxon>
        <taxon>Pentapetalae</taxon>
        <taxon>rosids</taxon>
        <taxon>fabids</taxon>
        <taxon>Fabales</taxon>
        <taxon>Fabaceae</taxon>
        <taxon>Papilionoideae</taxon>
        <taxon>50 kb inversion clade</taxon>
        <taxon>NPAAA clade</taxon>
        <taxon>indigoferoid/millettioid clade</taxon>
        <taxon>Phaseoleae</taxon>
        <taxon>Vigna</taxon>
    </lineage>
</organism>
<dbReference type="AlphaFoldDB" id="A0A4D6MY35"/>
<reference evidence="1 2" key="1">
    <citation type="submission" date="2019-04" db="EMBL/GenBank/DDBJ databases">
        <title>An improved genome assembly and genetic linkage map for asparagus bean, Vigna unguiculata ssp. sesquipedialis.</title>
        <authorList>
            <person name="Xia Q."/>
            <person name="Zhang R."/>
            <person name="Dong Y."/>
        </authorList>
    </citation>
    <scope>NUCLEOTIDE SEQUENCE [LARGE SCALE GENOMIC DNA]</scope>
    <source>
        <tissue evidence="1">Leaf</tissue>
    </source>
</reference>
<evidence type="ECO:0000313" key="1">
    <source>
        <dbReference type="EMBL" id="QCE06366.1"/>
    </source>
</evidence>
<name>A0A4D6MY35_VIGUN</name>
<protein>
    <submittedName>
        <fullName evidence="1">Uncharacterized protein</fullName>
    </submittedName>
</protein>
<keyword evidence="2" id="KW-1185">Reference proteome</keyword>
<gene>
    <name evidence="1" type="ORF">DEO72_LG9g1378</name>
</gene>
<dbReference type="EMBL" id="CP039353">
    <property type="protein sequence ID" value="QCE06366.1"/>
    <property type="molecule type" value="Genomic_DNA"/>
</dbReference>